<comment type="pathway">
    <text evidence="2">Amino-acid biosynthesis; L-proline biosynthesis; L-glutamate 5-semialdehyde from L-ornithine: step 1/1.</text>
</comment>
<dbReference type="NCBIfam" id="TIGR01885">
    <property type="entry name" value="Orn_aminotrans"/>
    <property type="match status" value="1"/>
</dbReference>
<evidence type="ECO:0000313" key="11">
    <source>
        <dbReference type="Proteomes" id="UP000321617"/>
    </source>
</evidence>
<dbReference type="Pfam" id="PF00202">
    <property type="entry name" value="Aminotran_3"/>
    <property type="match status" value="1"/>
</dbReference>
<evidence type="ECO:0000256" key="7">
    <source>
        <dbReference type="ARBA" id="ARBA00022898"/>
    </source>
</evidence>
<dbReference type="EMBL" id="VLLL01000006">
    <property type="protein sequence ID" value="TWJ12971.1"/>
    <property type="molecule type" value="Genomic_DNA"/>
</dbReference>
<gene>
    <name evidence="10" type="ORF">LX16_3738</name>
</gene>
<dbReference type="GO" id="GO:0055129">
    <property type="term" value="P:L-proline biosynthetic process"/>
    <property type="evidence" value="ECO:0007669"/>
    <property type="project" value="UniProtKB-UniPathway"/>
</dbReference>
<protein>
    <recommendedName>
        <fullName evidence="3">ornithine aminotransferase</fullName>
        <ecNumber evidence="3">2.6.1.13</ecNumber>
    </recommendedName>
    <alternativeName>
        <fullName evidence="8">Ornithine--oxo-acid aminotransferase</fullName>
    </alternativeName>
</protein>
<dbReference type="Proteomes" id="UP000321617">
    <property type="component" value="Unassembled WGS sequence"/>
</dbReference>
<dbReference type="PIRSF" id="PIRSF000521">
    <property type="entry name" value="Transaminase_4ab_Lys_Orn"/>
    <property type="match status" value="1"/>
</dbReference>
<dbReference type="InterPro" id="IPR049704">
    <property type="entry name" value="Aminotrans_3_PPA_site"/>
</dbReference>
<dbReference type="RefSeq" id="WP_147140501.1">
    <property type="nucleotide sequence ID" value="NZ_BAABIJ010000002.1"/>
</dbReference>
<accession>A0A562V4Z9</accession>
<evidence type="ECO:0000256" key="9">
    <source>
        <dbReference type="RuleBase" id="RU003560"/>
    </source>
</evidence>
<name>A0A562V4Z9_9ACTN</name>
<dbReference type="EC" id="2.6.1.13" evidence="3"/>
<keyword evidence="6" id="KW-0808">Transferase</keyword>
<dbReference type="Gene3D" id="3.40.640.10">
    <property type="entry name" value="Type I PLP-dependent aspartate aminotransferase-like (Major domain)"/>
    <property type="match status" value="1"/>
</dbReference>
<evidence type="ECO:0000256" key="2">
    <source>
        <dbReference type="ARBA" id="ARBA00004998"/>
    </source>
</evidence>
<dbReference type="PANTHER" id="PTHR11986:SF18">
    <property type="entry name" value="ORNITHINE AMINOTRANSFERASE, MITOCHONDRIAL"/>
    <property type="match status" value="1"/>
</dbReference>
<keyword evidence="11" id="KW-1185">Reference proteome</keyword>
<dbReference type="InterPro" id="IPR015424">
    <property type="entry name" value="PyrdxlP-dep_Trfase"/>
</dbReference>
<dbReference type="UniPathway" id="UPA00098">
    <property type="reaction ID" value="UER00358"/>
</dbReference>
<comment type="similarity">
    <text evidence="9">Belongs to the class-III pyridoxal-phosphate-dependent aminotransferase family.</text>
</comment>
<dbReference type="AlphaFoldDB" id="A0A562V4Z9"/>
<evidence type="ECO:0000256" key="4">
    <source>
        <dbReference type="ARBA" id="ARBA00022576"/>
    </source>
</evidence>
<reference evidence="10 11" key="1">
    <citation type="journal article" date="2013" name="Stand. Genomic Sci.">
        <title>Genomic Encyclopedia of Type Strains, Phase I: The one thousand microbial genomes (KMG-I) project.</title>
        <authorList>
            <person name="Kyrpides N.C."/>
            <person name="Woyke T."/>
            <person name="Eisen J.A."/>
            <person name="Garrity G."/>
            <person name="Lilburn T.G."/>
            <person name="Beck B.J."/>
            <person name="Whitman W.B."/>
            <person name="Hugenholtz P."/>
            <person name="Klenk H.P."/>
        </authorList>
    </citation>
    <scope>NUCLEOTIDE SEQUENCE [LARGE SCALE GENOMIC DNA]</scope>
    <source>
        <strain evidence="10 11">DSM 45044</strain>
    </source>
</reference>
<keyword evidence="5" id="KW-0641">Proline biosynthesis</keyword>
<dbReference type="FunFam" id="3.40.640.10:FF:000011">
    <property type="entry name" value="Ornithine aminotransferase"/>
    <property type="match status" value="1"/>
</dbReference>
<organism evidence="10 11">
    <name type="scientific">Stackebrandtia albiflava</name>
    <dbReference type="NCBI Taxonomy" id="406432"/>
    <lineage>
        <taxon>Bacteria</taxon>
        <taxon>Bacillati</taxon>
        <taxon>Actinomycetota</taxon>
        <taxon>Actinomycetes</taxon>
        <taxon>Glycomycetales</taxon>
        <taxon>Glycomycetaceae</taxon>
        <taxon>Stackebrandtia</taxon>
    </lineage>
</organism>
<comment type="caution">
    <text evidence="10">The sequence shown here is derived from an EMBL/GenBank/DDBJ whole genome shotgun (WGS) entry which is preliminary data.</text>
</comment>
<evidence type="ECO:0000256" key="1">
    <source>
        <dbReference type="ARBA" id="ARBA00001933"/>
    </source>
</evidence>
<dbReference type="InterPro" id="IPR015422">
    <property type="entry name" value="PyrdxlP-dep_Trfase_small"/>
</dbReference>
<dbReference type="InterPro" id="IPR005814">
    <property type="entry name" value="Aminotrans_3"/>
</dbReference>
<dbReference type="GO" id="GO:0042802">
    <property type="term" value="F:identical protein binding"/>
    <property type="evidence" value="ECO:0007669"/>
    <property type="project" value="TreeGrafter"/>
</dbReference>
<evidence type="ECO:0000313" key="10">
    <source>
        <dbReference type="EMBL" id="TWJ12971.1"/>
    </source>
</evidence>
<dbReference type="InterPro" id="IPR015421">
    <property type="entry name" value="PyrdxlP-dep_Trfase_major"/>
</dbReference>
<dbReference type="PROSITE" id="PS00600">
    <property type="entry name" value="AA_TRANSFER_CLASS_3"/>
    <property type="match status" value="1"/>
</dbReference>
<keyword evidence="7 9" id="KW-0663">Pyridoxal phosphate</keyword>
<dbReference type="SUPFAM" id="SSF53383">
    <property type="entry name" value="PLP-dependent transferases"/>
    <property type="match status" value="1"/>
</dbReference>
<dbReference type="OrthoDB" id="4510254at2"/>
<dbReference type="CDD" id="cd00610">
    <property type="entry name" value="OAT_like"/>
    <property type="match status" value="1"/>
</dbReference>
<evidence type="ECO:0000256" key="5">
    <source>
        <dbReference type="ARBA" id="ARBA00022650"/>
    </source>
</evidence>
<proteinExistence type="inferred from homology"/>
<sequence length="400" mass="42870">MPDTAAQLIAVEDAHGAHNYHPLPVVLSHGEGVRVRDVDGREYLDLLASYSAVNFGHRHPRLVDAARRQLDRLTLTSRAFHNDQLGPFCAELAALAGMDSVLPMNTGAEAVETGVKLARKWGYRSRGVPRDEARIIVFDNNFHGRTTTIVSFSTDPDARGDYGPYTPGFDVVPYGDVDAVAAAVTPGTVAVLVEPIQGEAGVVIPPAAFLSGLRDLCDRHGMLLIADEIQSGLGRTGYTFACEHDGVRPDVYLLGKALGGGILPLSAVVADRAVMDVFRPGQHGSTFGGNPLACAVGREVVAMLSTGEWQRRARELGDRLADRLSRLDPSKVTGLRTRGLWAGVELSDAAPSAREVCETMARAGVLCKETHHTTVRIAPPLVITPEEIDHAVDVLSDALR</sequence>
<keyword evidence="4" id="KW-0032">Aminotransferase</keyword>
<evidence type="ECO:0000256" key="8">
    <source>
        <dbReference type="ARBA" id="ARBA00030587"/>
    </source>
</evidence>
<dbReference type="GO" id="GO:0030170">
    <property type="term" value="F:pyridoxal phosphate binding"/>
    <property type="evidence" value="ECO:0007669"/>
    <property type="project" value="InterPro"/>
</dbReference>
<dbReference type="Gene3D" id="3.90.1150.10">
    <property type="entry name" value="Aspartate Aminotransferase, domain 1"/>
    <property type="match status" value="1"/>
</dbReference>
<comment type="cofactor">
    <cofactor evidence="1">
        <name>pyridoxal 5'-phosphate</name>
        <dbReference type="ChEBI" id="CHEBI:597326"/>
    </cofactor>
</comment>
<keyword evidence="5" id="KW-0028">Amino-acid biosynthesis</keyword>
<dbReference type="GO" id="GO:0004587">
    <property type="term" value="F:ornithine aminotransferase activity"/>
    <property type="evidence" value="ECO:0007669"/>
    <property type="project" value="UniProtKB-EC"/>
</dbReference>
<evidence type="ECO:0000256" key="6">
    <source>
        <dbReference type="ARBA" id="ARBA00022679"/>
    </source>
</evidence>
<dbReference type="InterPro" id="IPR010164">
    <property type="entry name" value="Orn_aminotrans"/>
</dbReference>
<dbReference type="PANTHER" id="PTHR11986">
    <property type="entry name" value="AMINOTRANSFERASE CLASS III"/>
    <property type="match status" value="1"/>
</dbReference>
<dbReference type="InterPro" id="IPR050103">
    <property type="entry name" value="Class-III_PLP-dep_AT"/>
</dbReference>
<evidence type="ECO:0000256" key="3">
    <source>
        <dbReference type="ARBA" id="ARBA00012924"/>
    </source>
</evidence>